<evidence type="ECO:0000313" key="1">
    <source>
        <dbReference type="EMBL" id="MBS5358725.1"/>
    </source>
</evidence>
<name>A0A943DKK2_STRPA</name>
<dbReference type="Proteomes" id="UP000709219">
    <property type="component" value="Unassembled WGS sequence"/>
</dbReference>
<protein>
    <submittedName>
        <fullName evidence="1">Uncharacterized protein</fullName>
    </submittedName>
</protein>
<evidence type="ECO:0000313" key="2">
    <source>
        <dbReference type="Proteomes" id="UP000709219"/>
    </source>
</evidence>
<sequence>MANHKAVAISWDNEAELKEAKEAKKYDPRIDIRNNRVEMHGERFIIRQSYKLKSAAYKYWLSEKDKVPYLKSNIPEKGEYWLLDVYDTKDNTIKQKTYDVFKMVREYNKNYVPINVADSPKLLQSEEGKTYLPIKMAVNSKSNSKTFIGIIDIETGKIISKTSSGKTGKDFYDVNQKAWQNKEGLEDLLNKYDRLSNQHFNFVWSAFWFTKKVQTDSLASKYPKVYDILSKDSLSELYFLGKEDVRFKISFLKLVVPKDTNIFKNLTIPSTSSKDGKEHIVQSEEEFLEYYQSNLGEK</sequence>
<comment type="caution">
    <text evidence="1">The sequence shown here is derived from an EMBL/GenBank/DDBJ whole genome shotgun (WGS) entry which is preliminary data.</text>
</comment>
<accession>A0A943DKK2</accession>
<organism evidence="1 2">
    <name type="scientific">Streptococcus parasanguinis</name>
    <dbReference type="NCBI Taxonomy" id="1318"/>
    <lineage>
        <taxon>Bacteria</taxon>
        <taxon>Bacillati</taxon>
        <taxon>Bacillota</taxon>
        <taxon>Bacilli</taxon>
        <taxon>Lactobacillales</taxon>
        <taxon>Streptococcaceae</taxon>
        <taxon>Streptococcus</taxon>
    </lineage>
</organism>
<proteinExistence type="predicted"/>
<gene>
    <name evidence="1" type="ORF">KHX87_06420</name>
</gene>
<dbReference type="EMBL" id="JAGZFP010000015">
    <property type="protein sequence ID" value="MBS5358725.1"/>
    <property type="molecule type" value="Genomic_DNA"/>
</dbReference>
<dbReference type="AlphaFoldDB" id="A0A943DKK2"/>
<reference evidence="1" key="1">
    <citation type="submission" date="2021-02" db="EMBL/GenBank/DDBJ databases">
        <title>Infant gut strain persistence is associated with maternal origin, phylogeny, and functional potential including surface adhesion and iron acquisition.</title>
        <authorList>
            <person name="Lou Y.C."/>
        </authorList>
    </citation>
    <scope>NUCLEOTIDE SEQUENCE</scope>
    <source>
        <strain evidence="1">L3_098_011G1_dasL3_098_011G1_concoct_7</strain>
    </source>
</reference>